<sequence length="159" mass="18040">MAKLKTLQGAPKDFDLPVSLDNLDGSQSEIIFKCIGRTLRDWQPLYLQRLAGEVNAKIDAQDKLDQQAQAPEEGAKKSKKKEATTEAKRIAINEEEIRETLESSLNSPVEIIQEVATGWDLEDDFTSDNLKELINRYPGVQAKLFQQYHERILGNRVKN</sequence>
<name>A0A4S5BJZ5_9BURK</name>
<dbReference type="InterPro" id="IPR014859">
    <property type="entry name" value="Phage_TAC_4"/>
</dbReference>
<organism evidence="2 3">
    <name type="scientific">Lampropedia aestuarii</name>
    <dbReference type="NCBI Taxonomy" id="2562762"/>
    <lineage>
        <taxon>Bacteria</taxon>
        <taxon>Pseudomonadati</taxon>
        <taxon>Pseudomonadota</taxon>
        <taxon>Betaproteobacteria</taxon>
        <taxon>Burkholderiales</taxon>
        <taxon>Comamonadaceae</taxon>
        <taxon>Lampropedia</taxon>
    </lineage>
</organism>
<dbReference type="OrthoDB" id="8908109at2"/>
<dbReference type="RefSeq" id="WP_136406707.1">
    <property type="nucleotide sequence ID" value="NZ_SSWX01000013.1"/>
</dbReference>
<reference evidence="2 3" key="1">
    <citation type="submission" date="2019-04" db="EMBL/GenBank/DDBJ databases">
        <title>Lampropedia sp YIM MLB12 draf genome.</title>
        <authorList>
            <person name="Wang Y.-X."/>
        </authorList>
    </citation>
    <scope>NUCLEOTIDE SEQUENCE [LARGE SCALE GENOMIC DNA]</scope>
    <source>
        <strain evidence="2 3">YIM MLB12</strain>
    </source>
</reference>
<feature type="region of interest" description="Disordered" evidence="1">
    <location>
        <begin position="62"/>
        <end position="87"/>
    </location>
</feature>
<dbReference type="Proteomes" id="UP000306236">
    <property type="component" value="Unassembled WGS sequence"/>
</dbReference>
<evidence type="ECO:0000256" key="1">
    <source>
        <dbReference type="SAM" id="MobiDB-lite"/>
    </source>
</evidence>
<dbReference type="Pfam" id="PF08748">
    <property type="entry name" value="Phage_TAC_4"/>
    <property type="match status" value="1"/>
</dbReference>
<evidence type="ECO:0000313" key="2">
    <source>
        <dbReference type="EMBL" id="THJ32797.1"/>
    </source>
</evidence>
<evidence type="ECO:0000313" key="3">
    <source>
        <dbReference type="Proteomes" id="UP000306236"/>
    </source>
</evidence>
<keyword evidence="3" id="KW-1185">Reference proteome</keyword>
<proteinExistence type="predicted"/>
<protein>
    <recommendedName>
        <fullName evidence="4">Tail assembly chaperone</fullName>
    </recommendedName>
</protein>
<accession>A0A4S5BJZ5</accession>
<dbReference type="EMBL" id="SSWX01000013">
    <property type="protein sequence ID" value="THJ32797.1"/>
    <property type="molecule type" value="Genomic_DNA"/>
</dbReference>
<feature type="compositionally biased region" description="Basic and acidic residues" evidence="1">
    <location>
        <begin position="73"/>
        <end position="87"/>
    </location>
</feature>
<dbReference type="AlphaFoldDB" id="A0A4S5BJZ5"/>
<gene>
    <name evidence="2" type="ORF">E8K88_10925</name>
</gene>
<evidence type="ECO:0008006" key="4">
    <source>
        <dbReference type="Google" id="ProtNLM"/>
    </source>
</evidence>
<comment type="caution">
    <text evidence="2">The sequence shown here is derived from an EMBL/GenBank/DDBJ whole genome shotgun (WGS) entry which is preliminary data.</text>
</comment>